<protein>
    <submittedName>
        <fullName evidence="3">Uncharacterized protein LOC117644220</fullName>
    </submittedName>
</protein>
<name>A0A6P8ZLS8_THRPL</name>
<dbReference type="Proteomes" id="UP000515158">
    <property type="component" value="Unplaced"/>
</dbReference>
<reference evidence="3" key="1">
    <citation type="submission" date="2025-08" db="UniProtKB">
        <authorList>
            <consortium name="RefSeq"/>
        </authorList>
    </citation>
    <scope>IDENTIFICATION</scope>
    <source>
        <tissue evidence="3">Total insect</tissue>
    </source>
</reference>
<feature type="compositionally biased region" description="Polar residues" evidence="1">
    <location>
        <begin position="61"/>
        <end position="70"/>
    </location>
</feature>
<dbReference type="RefSeq" id="XP_034239379.1">
    <property type="nucleotide sequence ID" value="XM_034383488.1"/>
</dbReference>
<dbReference type="InParanoid" id="A0A6P8ZLS8"/>
<feature type="compositionally biased region" description="Basic and acidic residues" evidence="1">
    <location>
        <begin position="71"/>
        <end position="92"/>
    </location>
</feature>
<feature type="region of interest" description="Disordered" evidence="1">
    <location>
        <begin position="1"/>
        <end position="167"/>
    </location>
</feature>
<gene>
    <name evidence="3" type="primary">LOC117644220</name>
</gene>
<feature type="compositionally biased region" description="Polar residues" evidence="1">
    <location>
        <begin position="112"/>
        <end position="121"/>
    </location>
</feature>
<feature type="compositionally biased region" description="Basic and acidic residues" evidence="1">
    <location>
        <begin position="133"/>
        <end position="152"/>
    </location>
</feature>
<dbReference type="KEGG" id="tpal:117644220"/>
<feature type="compositionally biased region" description="Basic and acidic residues" evidence="1">
    <location>
        <begin position="1"/>
        <end position="30"/>
    </location>
</feature>
<feature type="compositionally biased region" description="Basic and acidic residues" evidence="1">
    <location>
        <begin position="44"/>
        <end position="55"/>
    </location>
</feature>
<accession>A0A6P8ZLS8</accession>
<dbReference type="GeneID" id="117644220"/>
<evidence type="ECO:0000256" key="1">
    <source>
        <dbReference type="SAM" id="MobiDB-lite"/>
    </source>
</evidence>
<dbReference type="AlphaFoldDB" id="A0A6P8ZLS8"/>
<sequence>MAPRKLTEEQRERKRERARQLYREKRDKRLLLAAAHDVNQGEGGEARGRANRGDDAGDAEQQGSSCTAQDSKQRGQTERAGAHHCADAKQEDAAETASSRVPAEEQLAGSKDVSSGESSTLDQRKRKNGLQRARKDAGLTPEKRQRKHELQRARRQAGLTPEARQRKNELERLVLHAVLQRNQLQAADESAAKAPP</sequence>
<evidence type="ECO:0000313" key="3">
    <source>
        <dbReference type="RefSeq" id="XP_034239379.1"/>
    </source>
</evidence>
<proteinExistence type="predicted"/>
<evidence type="ECO:0000313" key="2">
    <source>
        <dbReference type="Proteomes" id="UP000515158"/>
    </source>
</evidence>
<organism evidence="3">
    <name type="scientific">Thrips palmi</name>
    <name type="common">Melon thrips</name>
    <dbReference type="NCBI Taxonomy" id="161013"/>
    <lineage>
        <taxon>Eukaryota</taxon>
        <taxon>Metazoa</taxon>
        <taxon>Ecdysozoa</taxon>
        <taxon>Arthropoda</taxon>
        <taxon>Hexapoda</taxon>
        <taxon>Insecta</taxon>
        <taxon>Pterygota</taxon>
        <taxon>Neoptera</taxon>
        <taxon>Paraneoptera</taxon>
        <taxon>Thysanoptera</taxon>
        <taxon>Terebrantia</taxon>
        <taxon>Thripoidea</taxon>
        <taxon>Thripidae</taxon>
        <taxon>Thrips</taxon>
    </lineage>
</organism>
<keyword evidence="2" id="KW-1185">Reference proteome</keyword>